<feature type="non-terminal residue" evidence="1">
    <location>
        <position position="55"/>
    </location>
</feature>
<evidence type="ECO:0000313" key="1">
    <source>
        <dbReference type="EMBL" id="GFD42424.1"/>
    </source>
</evidence>
<reference evidence="1" key="1">
    <citation type="journal article" date="2019" name="Sci. Rep.">
        <title>Draft genome of Tanacetum cinerariifolium, the natural source of mosquito coil.</title>
        <authorList>
            <person name="Yamashiro T."/>
            <person name="Shiraishi A."/>
            <person name="Satake H."/>
            <person name="Nakayama K."/>
        </authorList>
    </citation>
    <scope>NUCLEOTIDE SEQUENCE</scope>
</reference>
<proteinExistence type="predicted"/>
<dbReference type="AlphaFoldDB" id="A0A699WDK2"/>
<organism evidence="1">
    <name type="scientific">Tanacetum cinerariifolium</name>
    <name type="common">Dalmatian daisy</name>
    <name type="synonym">Chrysanthemum cinerariifolium</name>
    <dbReference type="NCBI Taxonomy" id="118510"/>
    <lineage>
        <taxon>Eukaryota</taxon>
        <taxon>Viridiplantae</taxon>
        <taxon>Streptophyta</taxon>
        <taxon>Embryophyta</taxon>
        <taxon>Tracheophyta</taxon>
        <taxon>Spermatophyta</taxon>
        <taxon>Magnoliopsida</taxon>
        <taxon>eudicotyledons</taxon>
        <taxon>Gunneridae</taxon>
        <taxon>Pentapetalae</taxon>
        <taxon>asterids</taxon>
        <taxon>campanulids</taxon>
        <taxon>Asterales</taxon>
        <taxon>Asteraceae</taxon>
        <taxon>Asteroideae</taxon>
        <taxon>Anthemideae</taxon>
        <taxon>Anthemidinae</taxon>
        <taxon>Tanacetum</taxon>
    </lineage>
</organism>
<accession>A0A699WDK2</accession>
<protein>
    <submittedName>
        <fullName evidence="1">Uncharacterized protein</fullName>
    </submittedName>
</protein>
<gene>
    <name evidence="1" type="ORF">Tci_914393</name>
</gene>
<comment type="caution">
    <text evidence="1">The sequence shown here is derived from an EMBL/GenBank/DDBJ whole genome shotgun (WGS) entry which is preliminary data.</text>
</comment>
<sequence>MMGDVSDQKVPIPKLMITLVSNQEKSPDLLSHRGFENFQPSAECPMKIHGKNIPT</sequence>
<dbReference type="EMBL" id="BKCJ011573718">
    <property type="protein sequence ID" value="GFD42424.1"/>
    <property type="molecule type" value="Genomic_DNA"/>
</dbReference>
<name>A0A699WDK2_TANCI</name>